<dbReference type="EMBL" id="BEGY01000148">
    <property type="protein sequence ID" value="GAX85065.1"/>
    <property type="molecule type" value="Genomic_DNA"/>
</dbReference>
<sequence length="309" mass="34105">MLLQSRDTQQETSKECKVDPRLLKDCDGRTPYDLCTRRRYMAPIEILRGEATNTYMALIPVLNPALPLIRALDLYPPTERIVGAPSLKQIAAKAVQQALLHQIRVVVRSSSELSSSSQGGLRGSGAFDQNKSGSSSCNLPKDGGHAEKQYFPEDVPSGLHALQLMEAAGQSFGDEHGKAYENECPELILPNTPEPVRESKVKGADVYSRMLQQPLLEPSSLSRQYNHEWSATPTTEGKCYEPPLSVLSVEPGLGQVKFICRPHHHHHHCLQLTTCITCMEEKPCLPVEPCHHSLCGCAVISLKASKFML</sequence>
<feature type="region of interest" description="Disordered" evidence="1">
    <location>
        <begin position="114"/>
        <end position="150"/>
    </location>
</feature>
<gene>
    <name evidence="2" type="ORF">CEUSTIGMA_g12485.t1</name>
</gene>
<protein>
    <submittedName>
        <fullName evidence="2">Uncharacterized protein</fullName>
    </submittedName>
</protein>
<evidence type="ECO:0000313" key="3">
    <source>
        <dbReference type="Proteomes" id="UP000232323"/>
    </source>
</evidence>
<evidence type="ECO:0000256" key="1">
    <source>
        <dbReference type="SAM" id="MobiDB-lite"/>
    </source>
</evidence>
<proteinExistence type="predicted"/>
<evidence type="ECO:0000313" key="2">
    <source>
        <dbReference type="EMBL" id="GAX85065.1"/>
    </source>
</evidence>
<comment type="caution">
    <text evidence="2">The sequence shown here is derived from an EMBL/GenBank/DDBJ whole genome shotgun (WGS) entry which is preliminary data.</text>
</comment>
<dbReference type="Proteomes" id="UP000232323">
    <property type="component" value="Unassembled WGS sequence"/>
</dbReference>
<name>A0A250XPS4_9CHLO</name>
<organism evidence="2 3">
    <name type="scientific">Chlamydomonas eustigma</name>
    <dbReference type="NCBI Taxonomy" id="1157962"/>
    <lineage>
        <taxon>Eukaryota</taxon>
        <taxon>Viridiplantae</taxon>
        <taxon>Chlorophyta</taxon>
        <taxon>core chlorophytes</taxon>
        <taxon>Chlorophyceae</taxon>
        <taxon>CS clade</taxon>
        <taxon>Chlamydomonadales</taxon>
        <taxon>Chlamydomonadaceae</taxon>
        <taxon>Chlamydomonas</taxon>
    </lineage>
</organism>
<reference evidence="2 3" key="1">
    <citation type="submission" date="2017-08" db="EMBL/GenBank/DDBJ databases">
        <title>Acidophilic green algal genome provides insights into adaptation to an acidic environment.</title>
        <authorList>
            <person name="Hirooka S."/>
            <person name="Hirose Y."/>
            <person name="Kanesaki Y."/>
            <person name="Higuchi S."/>
            <person name="Fujiwara T."/>
            <person name="Onuma R."/>
            <person name="Era A."/>
            <person name="Ohbayashi R."/>
            <person name="Uzuka A."/>
            <person name="Nozaki H."/>
            <person name="Yoshikawa H."/>
            <person name="Miyagishima S.Y."/>
        </authorList>
    </citation>
    <scope>NUCLEOTIDE SEQUENCE [LARGE SCALE GENOMIC DNA]</scope>
    <source>
        <strain evidence="2 3">NIES-2499</strain>
    </source>
</reference>
<feature type="compositionally biased region" description="Polar residues" evidence="1">
    <location>
        <begin position="127"/>
        <end position="138"/>
    </location>
</feature>
<dbReference type="AlphaFoldDB" id="A0A250XPS4"/>
<keyword evidence="3" id="KW-1185">Reference proteome</keyword>
<accession>A0A250XPS4</accession>